<dbReference type="InterPro" id="IPR037294">
    <property type="entry name" value="ABC_BtuC-like"/>
</dbReference>
<name>A0ABW5CMF7_9HYPH</name>
<gene>
    <name evidence="9" type="ORF">ACFSKQ_10850</name>
</gene>
<keyword evidence="10" id="KW-1185">Reference proteome</keyword>
<organism evidence="9 10">
    <name type="scientific">Aureimonas populi</name>
    <dbReference type="NCBI Taxonomy" id="1701758"/>
    <lineage>
        <taxon>Bacteria</taxon>
        <taxon>Pseudomonadati</taxon>
        <taxon>Pseudomonadota</taxon>
        <taxon>Alphaproteobacteria</taxon>
        <taxon>Hyphomicrobiales</taxon>
        <taxon>Aurantimonadaceae</taxon>
        <taxon>Aureimonas</taxon>
    </lineage>
</organism>
<keyword evidence="6 8" id="KW-1133">Transmembrane helix</keyword>
<reference evidence="10" key="1">
    <citation type="journal article" date="2019" name="Int. J. Syst. Evol. Microbiol.">
        <title>The Global Catalogue of Microorganisms (GCM) 10K type strain sequencing project: providing services to taxonomists for standard genome sequencing and annotation.</title>
        <authorList>
            <consortium name="The Broad Institute Genomics Platform"/>
            <consortium name="The Broad Institute Genome Sequencing Center for Infectious Disease"/>
            <person name="Wu L."/>
            <person name="Ma J."/>
        </authorList>
    </citation>
    <scope>NUCLEOTIDE SEQUENCE [LARGE SCALE GENOMIC DNA]</scope>
    <source>
        <strain evidence="10">ZS-35-S2</strain>
    </source>
</reference>
<feature type="transmembrane region" description="Helical" evidence="8">
    <location>
        <begin position="214"/>
        <end position="233"/>
    </location>
</feature>
<feature type="transmembrane region" description="Helical" evidence="8">
    <location>
        <begin position="119"/>
        <end position="143"/>
    </location>
</feature>
<dbReference type="Pfam" id="PF01032">
    <property type="entry name" value="FecCD"/>
    <property type="match status" value="1"/>
</dbReference>
<evidence type="ECO:0000256" key="6">
    <source>
        <dbReference type="ARBA" id="ARBA00022989"/>
    </source>
</evidence>
<feature type="transmembrane region" description="Helical" evidence="8">
    <location>
        <begin position="293"/>
        <end position="311"/>
    </location>
</feature>
<evidence type="ECO:0000256" key="4">
    <source>
        <dbReference type="ARBA" id="ARBA00022475"/>
    </source>
</evidence>
<keyword evidence="4" id="KW-1003">Cell membrane</keyword>
<comment type="similarity">
    <text evidence="2">Belongs to the binding-protein-dependent transport system permease family. FecCD subfamily.</text>
</comment>
<evidence type="ECO:0000256" key="8">
    <source>
        <dbReference type="SAM" id="Phobius"/>
    </source>
</evidence>
<dbReference type="RefSeq" id="WP_209739337.1">
    <property type="nucleotide sequence ID" value="NZ_CP072611.1"/>
</dbReference>
<evidence type="ECO:0000313" key="10">
    <source>
        <dbReference type="Proteomes" id="UP001597371"/>
    </source>
</evidence>
<accession>A0ABW5CMF7</accession>
<feature type="transmembrane region" description="Helical" evidence="8">
    <location>
        <begin position="155"/>
        <end position="177"/>
    </location>
</feature>
<keyword evidence="5 8" id="KW-0812">Transmembrane</keyword>
<feature type="transmembrane region" description="Helical" evidence="8">
    <location>
        <begin position="183"/>
        <end position="202"/>
    </location>
</feature>
<feature type="transmembrane region" description="Helical" evidence="8">
    <location>
        <begin position="27"/>
        <end position="48"/>
    </location>
</feature>
<dbReference type="SUPFAM" id="SSF81345">
    <property type="entry name" value="ABC transporter involved in vitamin B12 uptake, BtuC"/>
    <property type="match status" value="1"/>
</dbReference>
<comment type="subcellular location">
    <subcellularLocation>
        <location evidence="1">Cell membrane</location>
        <topology evidence="1">Multi-pass membrane protein</topology>
    </subcellularLocation>
</comment>
<proteinExistence type="inferred from homology"/>
<feature type="transmembrane region" description="Helical" evidence="8">
    <location>
        <begin position="253"/>
        <end position="281"/>
    </location>
</feature>
<dbReference type="CDD" id="cd06550">
    <property type="entry name" value="TM_ABC_iron-siderophores_like"/>
    <property type="match status" value="1"/>
</dbReference>
<dbReference type="EMBL" id="JBHUIJ010000013">
    <property type="protein sequence ID" value="MFD2237956.1"/>
    <property type="molecule type" value="Genomic_DNA"/>
</dbReference>
<dbReference type="InterPro" id="IPR000522">
    <property type="entry name" value="ABC_transptr_permease_BtuC"/>
</dbReference>
<sequence>MSRLFDPPKRVIRALSDRVSFVSDGRVLLVALALGLLGLFVLVLSMAYGRVEFSLSDVITALLGGGERRTRMVILEWRLPRALAALVLGALLGLGGAIFQSVTRNPLGSPDIVGFDAGAYTGALIAIMIGGGGWVLLAGSAVGGGLATGAMVYLLAWRQGVSGFQLIVIGIGISAMLTALNQWILLMLPLGTAMAAGAWATGTLSRVTGEQATFILAAGLPVVAFALVLSRRMRILEMGDERAQALGIAVEPLRLLLMILAVVATALSTAIAGPIPFIALAAPQIAHLLTRSAGTTLLGAMATGAALLLMADFIAQRVIAPEQIPVGLVTLCIGGGYFLWLLLKEARR</sequence>
<comment type="caution">
    <text evidence="9">The sequence shown here is derived from an EMBL/GenBank/DDBJ whole genome shotgun (WGS) entry which is preliminary data.</text>
</comment>
<protein>
    <submittedName>
        <fullName evidence="9">FecCD family ABC transporter permease</fullName>
    </submittedName>
</protein>
<dbReference type="Gene3D" id="1.10.3470.10">
    <property type="entry name" value="ABC transporter involved in vitamin B12 uptake, BtuC"/>
    <property type="match status" value="1"/>
</dbReference>
<feature type="transmembrane region" description="Helical" evidence="8">
    <location>
        <begin position="79"/>
        <end position="99"/>
    </location>
</feature>
<feature type="transmembrane region" description="Helical" evidence="8">
    <location>
        <begin position="323"/>
        <end position="343"/>
    </location>
</feature>
<evidence type="ECO:0000256" key="2">
    <source>
        <dbReference type="ARBA" id="ARBA00007935"/>
    </source>
</evidence>
<evidence type="ECO:0000256" key="1">
    <source>
        <dbReference type="ARBA" id="ARBA00004651"/>
    </source>
</evidence>
<evidence type="ECO:0000313" key="9">
    <source>
        <dbReference type="EMBL" id="MFD2237956.1"/>
    </source>
</evidence>
<keyword evidence="7 8" id="KW-0472">Membrane</keyword>
<keyword evidence="3" id="KW-0813">Transport</keyword>
<dbReference type="PANTHER" id="PTHR30472:SF24">
    <property type="entry name" value="FERRIC ENTEROBACTIN TRANSPORT SYSTEM PERMEASE PROTEIN FEPG"/>
    <property type="match status" value="1"/>
</dbReference>
<dbReference type="PANTHER" id="PTHR30472">
    <property type="entry name" value="FERRIC ENTEROBACTIN TRANSPORT SYSTEM PERMEASE PROTEIN"/>
    <property type="match status" value="1"/>
</dbReference>
<evidence type="ECO:0000256" key="7">
    <source>
        <dbReference type="ARBA" id="ARBA00023136"/>
    </source>
</evidence>
<evidence type="ECO:0000256" key="3">
    <source>
        <dbReference type="ARBA" id="ARBA00022448"/>
    </source>
</evidence>
<dbReference type="Proteomes" id="UP001597371">
    <property type="component" value="Unassembled WGS sequence"/>
</dbReference>
<evidence type="ECO:0000256" key="5">
    <source>
        <dbReference type="ARBA" id="ARBA00022692"/>
    </source>
</evidence>